<dbReference type="PANTHER" id="PTHR31679">
    <property type="entry name" value="PEROXISOMAL MEMBRANE PROTEIN PEX30-RELATED"/>
    <property type="match status" value="1"/>
</dbReference>
<evidence type="ECO:0000256" key="4">
    <source>
        <dbReference type="ARBA" id="ARBA00023136"/>
    </source>
</evidence>
<feature type="transmembrane region" description="Helical" evidence="6">
    <location>
        <begin position="186"/>
        <end position="210"/>
    </location>
</feature>
<organism evidence="8 9">
    <name type="scientific">Maudiozyma saulgeensis</name>
    <dbReference type="NCBI Taxonomy" id="1789683"/>
    <lineage>
        <taxon>Eukaryota</taxon>
        <taxon>Fungi</taxon>
        <taxon>Dikarya</taxon>
        <taxon>Ascomycota</taxon>
        <taxon>Saccharomycotina</taxon>
        <taxon>Saccharomycetes</taxon>
        <taxon>Saccharomycetales</taxon>
        <taxon>Saccharomycetaceae</taxon>
        <taxon>Maudiozyma</taxon>
    </lineage>
</organism>
<comment type="subcellular location">
    <subcellularLocation>
        <location evidence="1">Peroxisome membrane</location>
        <topology evidence="1">Multi-pass membrane protein</topology>
    </subcellularLocation>
</comment>
<evidence type="ECO:0000313" key="8">
    <source>
        <dbReference type="EMBL" id="SMN19577.1"/>
    </source>
</evidence>
<evidence type="ECO:0000256" key="5">
    <source>
        <dbReference type="ARBA" id="ARBA00023140"/>
    </source>
</evidence>
<accession>A0A1X7R1N3</accession>
<evidence type="ECO:0000313" key="9">
    <source>
        <dbReference type="Proteomes" id="UP000196158"/>
    </source>
</evidence>
<dbReference type="GO" id="GO:0005778">
    <property type="term" value="C:peroxisomal membrane"/>
    <property type="evidence" value="ECO:0007669"/>
    <property type="project" value="UniProtKB-SubCell"/>
</dbReference>
<keyword evidence="9" id="KW-1185">Reference proteome</keyword>
<keyword evidence="5" id="KW-0576">Peroxisome</keyword>
<feature type="transmembrane region" description="Helical" evidence="6">
    <location>
        <begin position="58"/>
        <end position="74"/>
    </location>
</feature>
<dbReference type="Pfam" id="PF06398">
    <property type="entry name" value="Pex24p"/>
    <property type="match status" value="1"/>
</dbReference>
<dbReference type="OrthoDB" id="5586090at2759"/>
<evidence type="ECO:0000256" key="3">
    <source>
        <dbReference type="ARBA" id="ARBA00022989"/>
    </source>
</evidence>
<dbReference type="GO" id="GO:0007031">
    <property type="term" value="P:peroxisome organization"/>
    <property type="evidence" value="ECO:0007669"/>
    <property type="project" value="TreeGrafter"/>
</dbReference>
<feature type="transmembrane region" description="Helical" evidence="6">
    <location>
        <begin position="157"/>
        <end position="180"/>
    </location>
</feature>
<keyword evidence="4 6" id="KW-0472">Membrane</keyword>
<dbReference type="Proteomes" id="UP000196158">
    <property type="component" value="Unassembled WGS sequence"/>
</dbReference>
<feature type="domain" description="TECPR1-like DysF" evidence="7">
    <location>
        <begin position="15"/>
        <end position="390"/>
    </location>
</feature>
<evidence type="ECO:0000256" key="6">
    <source>
        <dbReference type="SAM" id="Phobius"/>
    </source>
</evidence>
<gene>
    <name evidence="8" type="ORF">KASA_0O01265G</name>
</gene>
<sequence length="399" mass="46604">MESPQHASFVTHINQRIPLIMSTPLPVLKGLSDIYPLLIIIDNILSTLLWTTDDSGTIFVNMVMICLSIRYLIIPTKLNLTEITSQYVLLDYLGLLCSSFLFCSIGYYFHTVISETRNSEPPTVDDIVMLLENVENKLHVIKKQVLNLFMIDSYKIFFQWLTLATFIQVLIFRLHFIPYIDDTKSYLILAFILSSIFHTRTCQGLLQLLWRIKAVRIAYFWWRGSNDKLYSVKRLTPLAYFNMIISDKSYITVTLTIHNTDELTKIETLRNRLIELYEQGEHSTQQTEMSTPSLTFNIIKLTVQENQRKWGGINWTGETLSYERTNFIINSPFGTIFNSDNPLNYDTTFPGNWIKLDETWNKSPWTYQDGNWGIIGSKDSPECFTRSRTWSLRIFQRKI</sequence>
<dbReference type="STRING" id="1789683.A0A1X7R1N3"/>
<dbReference type="EMBL" id="FXLY01000004">
    <property type="protein sequence ID" value="SMN19577.1"/>
    <property type="molecule type" value="Genomic_DNA"/>
</dbReference>
<evidence type="ECO:0000256" key="1">
    <source>
        <dbReference type="ARBA" id="ARBA00004585"/>
    </source>
</evidence>
<keyword evidence="3 6" id="KW-1133">Transmembrane helix</keyword>
<reference evidence="8 9" key="1">
    <citation type="submission" date="2017-04" db="EMBL/GenBank/DDBJ databases">
        <authorList>
            <person name="Afonso C.L."/>
            <person name="Miller P.J."/>
            <person name="Scott M.A."/>
            <person name="Spackman E."/>
            <person name="Goraichik I."/>
            <person name="Dimitrov K.M."/>
            <person name="Suarez D.L."/>
            <person name="Swayne D.E."/>
        </authorList>
    </citation>
    <scope>NUCLEOTIDE SEQUENCE [LARGE SCALE GENOMIC DNA]</scope>
</reference>
<dbReference type="PANTHER" id="PTHR31679:SF3">
    <property type="entry name" value="PEROXISOMAL MEMBRANE PROTEIN PEX32"/>
    <property type="match status" value="1"/>
</dbReference>
<keyword evidence="2 6" id="KW-0812">Transmembrane</keyword>
<dbReference type="InterPro" id="IPR052646">
    <property type="entry name" value="Peroxisomal_PEX28-32"/>
</dbReference>
<feature type="transmembrane region" description="Helical" evidence="6">
    <location>
        <begin position="86"/>
        <end position="109"/>
    </location>
</feature>
<protein>
    <submittedName>
        <fullName evidence="8">Similar to Saccharomyces cerevisiae YBR168W PEX32 Peroxisomal integral membrane protein, involved in negative regulation of peroxisome size</fullName>
    </submittedName>
</protein>
<evidence type="ECO:0000256" key="2">
    <source>
        <dbReference type="ARBA" id="ARBA00022692"/>
    </source>
</evidence>
<dbReference type="InterPro" id="IPR010482">
    <property type="entry name" value="TECPR1-like_DysF"/>
</dbReference>
<dbReference type="AlphaFoldDB" id="A0A1X7R1N3"/>
<proteinExistence type="predicted"/>
<name>A0A1X7R1N3_9SACH</name>
<evidence type="ECO:0000259" key="7">
    <source>
        <dbReference type="Pfam" id="PF06398"/>
    </source>
</evidence>